<dbReference type="Pfam" id="PF03256">
    <property type="entry name" value="ANAPC10"/>
    <property type="match status" value="1"/>
</dbReference>
<dbReference type="Gene3D" id="2.60.120.260">
    <property type="entry name" value="Galactose-binding domain-like"/>
    <property type="match status" value="1"/>
</dbReference>
<feature type="region of interest" description="Disordered" evidence="6">
    <location>
        <begin position="1"/>
        <end position="22"/>
    </location>
</feature>
<evidence type="ECO:0000256" key="1">
    <source>
        <dbReference type="ARBA" id="ARBA00006762"/>
    </source>
</evidence>
<dbReference type="GO" id="GO:0070979">
    <property type="term" value="P:protein K11-linked ubiquitination"/>
    <property type="evidence" value="ECO:0007669"/>
    <property type="project" value="TreeGrafter"/>
</dbReference>
<name>A0A1E3QZ19_9ASCO</name>
<comment type="similarity">
    <text evidence="1">Belongs to the APC10 family.</text>
</comment>
<evidence type="ECO:0000256" key="6">
    <source>
        <dbReference type="SAM" id="MobiDB-lite"/>
    </source>
</evidence>
<evidence type="ECO:0000313" key="8">
    <source>
        <dbReference type="EMBL" id="ODQ82804.1"/>
    </source>
</evidence>
<dbReference type="EMBL" id="KV454426">
    <property type="protein sequence ID" value="ODQ82804.1"/>
    <property type="molecule type" value="Genomic_DNA"/>
</dbReference>
<dbReference type="GO" id="GO:0051301">
    <property type="term" value="P:cell division"/>
    <property type="evidence" value="ECO:0007669"/>
    <property type="project" value="UniProtKB-KW"/>
</dbReference>
<dbReference type="InterPro" id="IPR008979">
    <property type="entry name" value="Galactose-bd-like_sf"/>
</dbReference>
<dbReference type="InterPro" id="IPR016901">
    <property type="entry name" value="APC10/Doc1"/>
</dbReference>
<keyword evidence="2" id="KW-0132">Cell division</keyword>
<dbReference type="GO" id="GO:0031145">
    <property type="term" value="P:anaphase-promoting complex-dependent catabolic process"/>
    <property type="evidence" value="ECO:0007669"/>
    <property type="project" value="EnsemblFungi"/>
</dbReference>
<dbReference type="InterPro" id="IPR004939">
    <property type="entry name" value="APC_su10/DOC_dom"/>
</dbReference>
<keyword evidence="4" id="KW-0833">Ubl conjugation pathway</keyword>
<evidence type="ECO:0000259" key="7">
    <source>
        <dbReference type="PROSITE" id="PS51284"/>
    </source>
</evidence>
<dbReference type="STRING" id="984486.A0A1E3QZ19"/>
<dbReference type="GeneID" id="30145434"/>
<organism evidence="8 9">
    <name type="scientific">Babjeviella inositovora NRRL Y-12698</name>
    <dbReference type="NCBI Taxonomy" id="984486"/>
    <lineage>
        <taxon>Eukaryota</taxon>
        <taxon>Fungi</taxon>
        <taxon>Dikarya</taxon>
        <taxon>Ascomycota</taxon>
        <taxon>Saccharomycotina</taxon>
        <taxon>Pichiomycetes</taxon>
        <taxon>Serinales incertae sedis</taxon>
        <taxon>Babjeviella</taxon>
    </lineage>
</organism>
<evidence type="ECO:0000256" key="5">
    <source>
        <dbReference type="ARBA" id="ARBA00023306"/>
    </source>
</evidence>
<proteinExistence type="inferred from homology"/>
<evidence type="ECO:0000313" key="9">
    <source>
        <dbReference type="Proteomes" id="UP000094336"/>
    </source>
</evidence>
<dbReference type="RefSeq" id="XP_018988132.1">
    <property type="nucleotide sequence ID" value="XM_019127581.1"/>
</dbReference>
<evidence type="ECO:0000256" key="2">
    <source>
        <dbReference type="ARBA" id="ARBA00022618"/>
    </source>
</evidence>
<evidence type="ECO:0000256" key="3">
    <source>
        <dbReference type="ARBA" id="ARBA00022776"/>
    </source>
</evidence>
<protein>
    <recommendedName>
        <fullName evidence="7">DOC domain-containing protein</fullName>
    </recommendedName>
</protein>
<dbReference type="PANTHER" id="PTHR12936:SF0">
    <property type="entry name" value="ANAPHASE-PROMOTING COMPLEX SUBUNIT 10"/>
    <property type="match status" value="1"/>
</dbReference>
<accession>A0A1E3QZ19</accession>
<dbReference type="CDD" id="cd08366">
    <property type="entry name" value="APC10"/>
    <property type="match status" value="1"/>
</dbReference>
<keyword evidence="3" id="KW-0498">Mitosis</keyword>
<sequence length="220" mass="24786">MDSSNINDEFESREYEEEPAAEDPLEVYAAGLREVESLGLVDISNLAFWSVSSSKQNKRVKQLRDESPQLFWESDGAQPHHINIHFTKKVSLSRVSIFSHYALDESYTPSSIAILAGNGEHDLLEVASVEIMEPKGWCHIDFESVRGDKVLKTFFIRILIIANHQNGKDTHVRAVRLYSPMSRTETSEFATPIQLETSSAPVIPDIGFTSLKFLSESTIR</sequence>
<keyword evidence="5" id="KW-0131">Cell cycle</keyword>
<reference evidence="9" key="1">
    <citation type="submission" date="2016-05" db="EMBL/GenBank/DDBJ databases">
        <title>Comparative genomics of biotechnologically important yeasts.</title>
        <authorList>
            <consortium name="DOE Joint Genome Institute"/>
            <person name="Riley R."/>
            <person name="Haridas S."/>
            <person name="Wolfe K.H."/>
            <person name="Lopes M.R."/>
            <person name="Hittinger C.T."/>
            <person name="Goker M."/>
            <person name="Salamov A."/>
            <person name="Wisecaver J."/>
            <person name="Long T.M."/>
            <person name="Aerts A.L."/>
            <person name="Barry K."/>
            <person name="Choi C."/>
            <person name="Clum A."/>
            <person name="Coughlan A.Y."/>
            <person name="Deshpande S."/>
            <person name="Douglass A.P."/>
            <person name="Hanson S.J."/>
            <person name="Klenk H.-P."/>
            <person name="Labutti K."/>
            <person name="Lapidus A."/>
            <person name="Lindquist E."/>
            <person name="Lipzen A."/>
            <person name="Meier-Kolthoff J.P."/>
            <person name="Ohm R.A."/>
            <person name="Otillar R.P."/>
            <person name="Pangilinan J."/>
            <person name="Peng Y."/>
            <person name="Rokas A."/>
            <person name="Rosa C.A."/>
            <person name="Scheuner C."/>
            <person name="Sibirny A.A."/>
            <person name="Slot J.C."/>
            <person name="Stielow J.B."/>
            <person name="Sun H."/>
            <person name="Kurtzman C.P."/>
            <person name="Blackwell M."/>
            <person name="Grigoriev I.V."/>
            <person name="Jeffries T.W."/>
        </authorList>
    </citation>
    <scope>NUCLEOTIDE SEQUENCE [LARGE SCALE GENOMIC DNA]</scope>
    <source>
        <strain evidence="9">NRRL Y-12698</strain>
    </source>
</reference>
<dbReference type="SUPFAM" id="SSF49785">
    <property type="entry name" value="Galactose-binding domain-like"/>
    <property type="match status" value="1"/>
</dbReference>
<dbReference type="SMART" id="SM01337">
    <property type="entry name" value="APC10"/>
    <property type="match status" value="1"/>
</dbReference>
<dbReference type="PANTHER" id="PTHR12936">
    <property type="entry name" value="ANAPHASE-PROMOTING COMPLEX 10"/>
    <property type="match status" value="1"/>
</dbReference>
<dbReference type="AlphaFoldDB" id="A0A1E3QZ19"/>
<gene>
    <name evidence="8" type="ORF">BABINDRAFT_159306</name>
</gene>
<evidence type="ECO:0000256" key="4">
    <source>
        <dbReference type="ARBA" id="ARBA00022786"/>
    </source>
</evidence>
<feature type="domain" description="DOC" evidence="7">
    <location>
        <begin position="19"/>
        <end position="204"/>
    </location>
</feature>
<dbReference type="Proteomes" id="UP000094336">
    <property type="component" value="Unassembled WGS sequence"/>
</dbReference>
<dbReference type="GO" id="GO:0005680">
    <property type="term" value="C:anaphase-promoting complex"/>
    <property type="evidence" value="ECO:0007669"/>
    <property type="project" value="EnsemblFungi"/>
</dbReference>
<keyword evidence="9" id="KW-1185">Reference proteome</keyword>
<feature type="compositionally biased region" description="Acidic residues" evidence="6">
    <location>
        <begin position="8"/>
        <end position="22"/>
    </location>
</feature>
<dbReference type="PROSITE" id="PS51284">
    <property type="entry name" value="DOC"/>
    <property type="match status" value="1"/>
</dbReference>
<dbReference type="OrthoDB" id="24948at2759"/>